<gene>
    <name evidence="1" type="ORF">LWI29_034829</name>
    <name evidence="2" type="ORF">LWI29_035686</name>
</gene>
<name>A0AA39T8E8_ACESA</name>
<organism evidence="1 3">
    <name type="scientific">Acer saccharum</name>
    <name type="common">Sugar maple</name>
    <dbReference type="NCBI Taxonomy" id="4024"/>
    <lineage>
        <taxon>Eukaryota</taxon>
        <taxon>Viridiplantae</taxon>
        <taxon>Streptophyta</taxon>
        <taxon>Embryophyta</taxon>
        <taxon>Tracheophyta</taxon>
        <taxon>Spermatophyta</taxon>
        <taxon>Magnoliopsida</taxon>
        <taxon>eudicotyledons</taxon>
        <taxon>Gunneridae</taxon>
        <taxon>Pentapetalae</taxon>
        <taxon>rosids</taxon>
        <taxon>malvids</taxon>
        <taxon>Sapindales</taxon>
        <taxon>Sapindaceae</taxon>
        <taxon>Hippocastanoideae</taxon>
        <taxon>Acereae</taxon>
        <taxon>Acer</taxon>
    </lineage>
</organism>
<evidence type="ECO:0000313" key="3">
    <source>
        <dbReference type="Proteomes" id="UP001168877"/>
    </source>
</evidence>
<dbReference type="AlphaFoldDB" id="A0AA39T8E8"/>
<reference evidence="1" key="1">
    <citation type="journal article" date="2022" name="Plant J.">
        <title>Strategies of tolerance reflected in two North American maple genomes.</title>
        <authorList>
            <person name="McEvoy S.L."/>
            <person name="Sezen U.U."/>
            <person name="Trouern-Trend A."/>
            <person name="McMahon S.M."/>
            <person name="Schaberg P.G."/>
            <person name="Yang J."/>
            <person name="Wegrzyn J.L."/>
            <person name="Swenson N.G."/>
        </authorList>
    </citation>
    <scope>NUCLEOTIDE SEQUENCE</scope>
    <source>
        <strain evidence="1">NS2018</strain>
    </source>
</reference>
<keyword evidence="3" id="KW-1185">Reference proteome</keyword>
<dbReference type="EMBL" id="JAUESC010000003">
    <property type="protein sequence ID" value="KAK0602651.1"/>
    <property type="molecule type" value="Genomic_DNA"/>
</dbReference>
<evidence type="ECO:0000313" key="2">
    <source>
        <dbReference type="EMBL" id="KAK0602651.1"/>
    </source>
</evidence>
<evidence type="ECO:0000313" key="1">
    <source>
        <dbReference type="EMBL" id="KAK0602568.1"/>
    </source>
</evidence>
<comment type="caution">
    <text evidence="1">The sequence shown here is derived from an EMBL/GenBank/DDBJ whole genome shotgun (WGS) entry which is preliminary data.</text>
</comment>
<sequence>MIPVKYLLKIGVYEVEFQGAKVKASVVDDEAVLDAKINQLWTSVRNQKCPVVGVDFKLDTVNERLFSLTISIDGIVEACELVRKVLKKPNLCKCGLAELVKEVAAALPSSFQLLDLKVKEEKANLTELIWVQYVGICRCC</sequence>
<proteinExistence type="predicted"/>
<dbReference type="Proteomes" id="UP001168877">
    <property type="component" value="Unassembled WGS sequence"/>
</dbReference>
<dbReference type="EMBL" id="JAUESC010000003">
    <property type="protein sequence ID" value="KAK0602568.1"/>
    <property type="molecule type" value="Genomic_DNA"/>
</dbReference>
<accession>A0AA39T8E8</accession>
<reference evidence="1" key="2">
    <citation type="submission" date="2023-06" db="EMBL/GenBank/DDBJ databases">
        <authorList>
            <person name="Swenson N.G."/>
            <person name="Wegrzyn J.L."/>
            <person name="Mcevoy S.L."/>
        </authorList>
    </citation>
    <scope>NUCLEOTIDE SEQUENCE</scope>
    <source>
        <strain evidence="1">NS2018</strain>
        <tissue evidence="1">Leaf</tissue>
    </source>
</reference>
<protein>
    <submittedName>
        <fullName evidence="1">Uncharacterized protein</fullName>
    </submittedName>
</protein>